<dbReference type="GeneID" id="30203602"/>
<name>A0A1E3P5H7_WICAA</name>
<dbReference type="EMBL" id="KV454210">
    <property type="protein sequence ID" value="ODQ60172.1"/>
    <property type="molecule type" value="Genomic_DNA"/>
</dbReference>
<feature type="region of interest" description="Disordered" evidence="1">
    <location>
        <begin position="1"/>
        <end position="53"/>
    </location>
</feature>
<evidence type="ECO:0000313" key="2">
    <source>
        <dbReference type="EMBL" id="ODQ60172.1"/>
    </source>
</evidence>
<organism evidence="2 3">
    <name type="scientific">Wickerhamomyces anomalus (strain ATCC 58044 / CBS 1984 / NCYC 433 / NRRL Y-366-8)</name>
    <name type="common">Yeast</name>
    <name type="synonym">Hansenula anomala</name>
    <dbReference type="NCBI Taxonomy" id="683960"/>
    <lineage>
        <taxon>Eukaryota</taxon>
        <taxon>Fungi</taxon>
        <taxon>Dikarya</taxon>
        <taxon>Ascomycota</taxon>
        <taxon>Saccharomycotina</taxon>
        <taxon>Saccharomycetes</taxon>
        <taxon>Phaffomycetales</taxon>
        <taxon>Wickerhamomycetaceae</taxon>
        <taxon>Wickerhamomyces</taxon>
    </lineage>
</organism>
<reference evidence="2 3" key="1">
    <citation type="journal article" date="2016" name="Proc. Natl. Acad. Sci. U.S.A.">
        <title>Comparative genomics of biotechnologically important yeasts.</title>
        <authorList>
            <person name="Riley R."/>
            <person name="Haridas S."/>
            <person name="Wolfe K.H."/>
            <person name="Lopes M.R."/>
            <person name="Hittinger C.T."/>
            <person name="Goeker M."/>
            <person name="Salamov A.A."/>
            <person name="Wisecaver J.H."/>
            <person name="Long T.M."/>
            <person name="Calvey C.H."/>
            <person name="Aerts A.L."/>
            <person name="Barry K.W."/>
            <person name="Choi C."/>
            <person name="Clum A."/>
            <person name="Coughlan A.Y."/>
            <person name="Deshpande S."/>
            <person name="Douglass A.P."/>
            <person name="Hanson S.J."/>
            <person name="Klenk H.-P."/>
            <person name="LaButti K.M."/>
            <person name="Lapidus A."/>
            <person name="Lindquist E.A."/>
            <person name="Lipzen A.M."/>
            <person name="Meier-Kolthoff J.P."/>
            <person name="Ohm R.A."/>
            <person name="Otillar R.P."/>
            <person name="Pangilinan J.L."/>
            <person name="Peng Y."/>
            <person name="Rokas A."/>
            <person name="Rosa C.A."/>
            <person name="Scheuner C."/>
            <person name="Sibirny A.A."/>
            <person name="Slot J.C."/>
            <person name="Stielow J.B."/>
            <person name="Sun H."/>
            <person name="Kurtzman C.P."/>
            <person name="Blackwell M."/>
            <person name="Grigoriev I.V."/>
            <person name="Jeffries T.W."/>
        </authorList>
    </citation>
    <scope>NUCLEOTIDE SEQUENCE [LARGE SCALE GENOMIC DNA]</scope>
    <source>
        <strain evidence="3">ATCC 58044 / CBS 1984 / NCYC 433 / NRRL Y-366-8</strain>
    </source>
</reference>
<dbReference type="RefSeq" id="XP_019039379.1">
    <property type="nucleotide sequence ID" value="XM_019186356.1"/>
</dbReference>
<protein>
    <submittedName>
        <fullName evidence="2">Uncharacterized protein</fullName>
    </submittedName>
</protein>
<keyword evidence="3" id="KW-1185">Reference proteome</keyword>
<gene>
    <name evidence="2" type="ORF">WICANDRAFT_92344</name>
</gene>
<feature type="compositionally biased region" description="Polar residues" evidence="1">
    <location>
        <begin position="28"/>
        <end position="53"/>
    </location>
</feature>
<dbReference type="Proteomes" id="UP000094112">
    <property type="component" value="Unassembled WGS sequence"/>
</dbReference>
<dbReference type="AlphaFoldDB" id="A0A1E3P5H7"/>
<accession>A0A1E3P5H7</accession>
<evidence type="ECO:0000256" key="1">
    <source>
        <dbReference type="SAM" id="MobiDB-lite"/>
    </source>
</evidence>
<sequence length="265" mass="31104">MRKKKRKKDNTKTQHSQIQTNHLHHQSQDTASYHQVSNFEEQDNPNSADKRLNNINWPESIQINDFDSFDAGMINEYPDTSFFEIKLVNSSNKDVINLKMVSIVIDGFQHFVVLPKPLFIMFDPGGNENLNSFSVKLHNLAGQVISEMFNEGLNSTKGSLAFQIVLKTVNCYTLRLKISYWVWDDEKLPLYPFILSENFLMVKTKGIRYFLSYYWESFLDAEMFPLYHFILSVNSLVVKTKGFRYFLSYYWEAFLNAEKYFLLSS</sequence>
<evidence type="ECO:0000313" key="3">
    <source>
        <dbReference type="Proteomes" id="UP000094112"/>
    </source>
</evidence>
<proteinExistence type="predicted"/>